<accession>A0A8H3IFQ7</accession>
<name>A0A8H3IFQ7_9LECA</name>
<evidence type="ECO:0000313" key="2">
    <source>
        <dbReference type="Proteomes" id="UP000664169"/>
    </source>
</evidence>
<proteinExistence type="predicted"/>
<reference evidence="1" key="1">
    <citation type="submission" date="2021-03" db="EMBL/GenBank/DDBJ databases">
        <authorList>
            <person name="Tagirdzhanova G."/>
        </authorList>
    </citation>
    <scope>NUCLEOTIDE SEQUENCE</scope>
</reference>
<gene>
    <name evidence="1" type="ORF">GOMPHAMPRED_001684</name>
</gene>
<protein>
    <submittedName>
        <fullName evidence="1">Uncharacterized protein</fullName>
    </submittedName>
</protein>
<sequence>MKGASEAVSSSKAVSGLLTLPQELYEIIIANLHYDKQTICRLASANRHLYTFLGPLRFRDVTIRLGFDFSFKSFDFSSKTWTARLPKWLKTSKPAQPGIKTSEVIPWPPMHNNFLNTLHALISDASMARNLRAIRTVTIEEGPFTGLTAMKCPCDNRLKNQWSLVKSILQHATNLRSFCYNCFLPFPIELLTFLETERPHARLEILKWYQSCGGPAINDPLQSALANSPSLNTVVFGDRQCFSSYYRQSFGRITREAPNLKVIRYGYRTGIDAPNSRNPCCARPYSSDPEPWSIRDDHSRNAVMQAFLNTTKPRIKAVEELKIVGHVLTTKALFPFNNFWQSFLDLSKLRVLDLTASSVQLEFEKLSNPNPFTSLKKLSFGYQIDTYDGNASRLQAAIYMFLESCSLEALAVFSSPRLDIERLLSAQTGTLSFLLIEWYPTATDLYFLRDQCESLEFLGINTRLPHEDATVCNVLVTFENLRCLRLWIDGLSWGYIRPRNVPDRPVSSGDWQEGRLANQSPLSSSEDIIIPLWNFIASKWCGKQLPKVAIRGSYDLRSRTNPHNYLGRCEAFWVVEPKGKACPGSRDADFYRGFDLVGFENYKVASFPDVELDYPRIPMPYTDRDNFEFVL</sequence>
<organism evidence="1 2">
    <name type="scientific">Gomphillus americanus</name>
    <dbReference type="NCBI Taxonomy" id="1940652"/>
    <lineage>
        <taxon>Eukaryota</taxon>
        <taxon>Fungi</taxon>
        <taxon>Dikarya</taxon>
        <taxon>Ascomycota</taxon>
        <taxon>Pezizomycotina</taxon>
        <taxon>Lecanoromycetes</taxon>
        <taxon>OSLEUM clade</taxon>
        <taxon>Ostropomycetidae</taxon>
        <taxon>Ostropales</taxon>
        <taxon>Graphidaceae</taxon>
        <taxon>Gomphilloideae</taxon>
        <taxon>Gomphillus</taxon>
    </lineage>
</organism>
<dbReference type="Proteomes" id="UP000664169">
    <property type="component" value="Unassembled WGS sequence"/>
</dbReference>
<dbReference type="OrthoDB" id="2870900at2759"/>
<dbReference type="EMBL" id="CAJPDQ010000014">
    <property type="protein sequence ID" value="CAF9919120.1"/>
    <property type="molecule type" value="Genomic_DNA"/>
</dbReference>
<keyword evidence="2" id="KW-1185">Reference proteome</keyword>
<evidence type="ECO:0000313" key="1">
    <source>
        <dbReference type="EMBL" id="CAF9919120.1"/>
    </source>
</evidence>
<dbReference type="AlphaFoldDB" id="A0A8H3IFQ7"/>
<comment type="caution">
    <text evidence="1">The sequence shown here is derived from an EMBL/GenBank/DDBJ whole genome shotgun (WGS) entry which is preliminary data.</text>
</comment>